<accession>A0A834U2Z0</accession>
<dbReference type="Proteomes" id="UP000634136">
    <property type="component" value="Unassembled WGS sequence"/>
</dbReference>
<evidence type="ECO:0000313" key="4">
    <source>
        <dbReference type="Proteomes" id="UP000634136"/>
    </source>
</evidence>
<dbReference type="Pfam" id="PF03478">
    <property type="entry name" value="Beta-prop_KIB1-4"/>
    <property type="match status" value="2"/>
</dbReference>
<dbReference type="SUPFAM" id="SSF81383">
    <property type="entry name" value="F-box domain"/>
    <property type="match status" value="2"/>
</dbReference>
<dbReference type="InterPro" id="IPR051304">
    <property type="entry name" value="SCF_F-box_domain"/>
</dbReference>
<dbReference type="EMBL" id="JAAIUW010000006">
    <property type="protein sequence ID" value="KAF7829019.1"/>
    <property type="molecule type" value="Genomic_DNA"/>
</dbReference>
<dbReference type="PANTHER" id="PTHR47123:SF3">
    <property type="entry name" value="DUF295 DOMAIN-CONTAINING PROTEIN"/>
    <property type="match status" value="1"/>
</dbReference>
<reference evidence="3" key="1">
    <citation type="submission" date="2020-09" db="EMBL/GenBank/DDBJ databases">
        <title>Genome-Enabled Discovery of Anthraquinone Biosynthesis in Senna tora.</title>
        <authorList>
            <person name="Kang S.-H."/>
            <person name="Pandey R.P."/>
            <person name="Lee C.-M."/>
            <person name="Sim J.-S."/>
            <person name="Jeong J.-T."/>
            <person name="Choi B.-S."/>
            <person name="Jung M."/>
            <person name="Ginzburg D."/>
            <person name="Zhao K."/>
            <person name="Won S.Y."/>
            <person name="Oh T.-J."/>
            <person name="Yu Y."/>
            <person name="Kim N.-H."/>
            <person name="Lee O.R."/>
            <person name="Lee T.-H."/>
            <person name="Bashyal P."/>
            <person name="Kim T.-S."/>
            <person name="Lee W.-H."/>
            <person name="Kawkins C."/>
            <person name="Kim C.-K."/>
            <person name="Kim J.S."/>
            <person name="Ahn B.O."/>
            <person name="Rhee S.Y."/>
            <person name="Sohng J.K."/>
        </authorList>
    </citation>
    <scope>NUCLEOTIDE SEQUENCE</scope>
    <source>
        <tissue evidence="3">Leaf</tissue>
    </source>
</reference>
<dbReference type="AlphaFoldDB" id="A0A834U2Z0"/>
<sequence>MDPPPPPPSWSDLQTELLLDIARRLHSRFDRLRFRAVCHSWRSLLPPPDRTSLPSSPPLRLPFPMGPNPNMDPNRRGYFKLVESTVYFLQPLKKISDPWKTSKCWLLRIEESENNLGKVRLIDTLVGIAFRNLSPPLPEALNLLDYKISEVTKVHRLRYEDNKKVVQLNVKEIKSIYATKLAVCYEGPTFAVMAVHTAGQLSFWKTGNKKWTRILYGREGAQYDDVVFHKGKFYAVDSAGLTIMIDLELNISLVAPAISLSGYDENGYQIKHLVRCLDGLFLLDKTLVLGPEFDSDSDGEYDFSRGGDDDDDCVNTSFQVYKLNEEMQQWVEVKSLEDRVVFVGNMECVFSASAKEFPGCKKNCIYFEQPSLKVKIDRPGYSAALFDMEECSAILGDLFLLDKNLGLDFDSDGEIYDSSSDDYIVFLQAKEFPGCKRNCIYFDNLSLDTDCDHPGFNAALFDVEDCSATFVDVFHGSSRSSFLAVVGGFLLTCIASFASSSLFSMAPPSWSDLETELLLDIAGRLHSRFDRLRFRAVCHSWRSILPLPDRSSLPASLPLLPFPMAPSPYIHPRRRGHFRLVESTVYILQPLKKISDPWKTSKCWLIRIEDSENVGKVCLLDPLIGFTLGDLSPRLPESLNLLDYKISEVTKLYRLEFGEITCGLAYHVNEIKSTYASKVALCYEGGAFAIMALHSSGQLSFWKMGDKEWTRIDDDRHGVHYDDVLYRKGKFYAVESSGFTVMIDLSLNISQVAPAISLSAYDEAAISLSAYDEDGEQRKHLVNCLDDLFLLDKNLGLDDFDSDGDDDCVSGYFQVYKLNEEMQKWIQVKSLEDRVIFVGNVECIFSVSAKEFPGCKKNCIYFDQPSLDMKCDHPPSFAAKCDHPGFSAALFDMEESSASVLSAVYGYSGLFWPPPPWIIPHASSSSRR</sequence>
<dbReference type="Gene3D" id="1.20.1280.50">
    <property type="match status" value="2"/>
</dbReference>
<dbReference type="OrthoDB" id="638130at2759"/>
<evidence type="ECO:0000259" key="2">
    <source>
        <dbReference type="Pfam" id="PF03478"/>
    </source>
</evidence>
<gene>
    <name evidence="3" type="ORF">G2W53_020183</name>
</gene>
<dbReference type="InterPro" id="IPR001810">
    <property type="entry name" value="F-box_dom"/>
</dbReference>
<feature type="domain" description="KIB1-4 beta-propeller" evidence="2">
    <location>
        <begin position="95"/>
        <end position="368"/>
    </location>
</feature>
<proteinExistence type="predicted"/>
<dbReference type="Pfam" id="PF00646">
    <property type="entry name" value="F-box"/>
    <property type="match status" value="1"/>
</dbReference>
<feature type="domain" description="F-box" evidence="1">
    <location>
        <begin position="10"/>
        <end position="45"/>
    </location>
</feature>
<dbReference type="InterPro" id="IPR005174">
    <property type="entry name" value="KIB1-4_b-propeller"/>
</dbReference>
<organism evidence="3 4">
    <name type="scientific">Senna tora</name>
    <dbReference type="NCBI Taxonomy" id="362788"/>
    <lineage>
        <taxon>Eukaryota</taxon>
        <taxon>Viridiplantae</taxon>
        <taxon>Streptophyta</taxon>
        <taxon>Embryophyta</taxon>
        <taxon>Tracheophyta</taxon>
        <taxon>Spermatophyta</taxon>
        <taxon>Magnoliopsida</taxon>
        <taxon>eudicotyledons</taxon>
        <taxon>Gunneridae</taxon>
        <taxon>Pentapetalae</taxon>
        <taxon>rosids</taxon>
        <taxon>fabids</taxon>
        <taxon>Fabales</taxon>
        <taxon>Fabaceae</taxon>
        <taxon>Caesalpinioideae</taxon>
        <taxon>Cassia clade</taxon>
        <taxon>Senna</taxon>
    </lineage>
</organism>
<dbReference type="InterPro" id="IPR036047">
    <property type="entry name" value="F-box-like_dom_sf"/>
</dbReference>
<dbReference type="PANTHER" id="PTHR47123">
    <property type="entry name" value="F-BOX PROTEIN SKIP23"/>
    <property type="match status" value="1"/>
</dbReference>
<evidence type="ECO:0000313" key="3">
    <source>
        <dbReference type="EMBL" id="KAF7829019.1"/>
    </source>
</evidence>
<keyword evidence="4" id="KW-1185">Reference proteome</keyword>
<comment type="caution">
    <text evidence="3">The sequence shown here is derived from an EMBL/GenBank/DDBJ whole genome shotgun (WGS) entry which is preliminary data.</text>
</comment>
<evidence type="ECO:0000259" key="1">
    <source>
        <dbReference type="Pfam" id="PF00646"/>
    </source>
</evidence>
<protein>
    <submittedName>
        <fullName evidence="3">F-box protein SKIP23-like</fullName>
    </submittedName>
</protein>
<feature type="domain" description="KIB1-4 beta-propeller" evidence="2">
    <location>
        <begin position="597"/>
        <end position="863"/>
    </location>
</feature>
<name>A0A834U2Z0_9FABA</name>